<reference evidence="2" key="1">
    <citation type="submission" date="2016-10" db="EMBL/GenBank/DDBJ databases">
        <authorList>
            <person name="Varghese N."/>
            <person name="Submissions S."/>
        </authorList>
    </citation>
    <scope>NUCLEOTIDE SEQUENCE [LARGE SCALE GENOMIC DNA]</scope>
    <source>
        <strain evidence="2">DSM 12111</strain>
    </source>
</reference>
<keyword evidence="2" id="KW-1185">Reference proteome</keyword>
<dbReference type="RefSeq" id="WP_090384099.1">
    <property type="nucleotide sequence ID" value="NZ_CP156749.1"/>
</dbReference>
<dbReference type="AlphaFoldDB" id="A0A1H5DB26"/>
<dbReference type="STRING" id="53406.SAMN05421553_3269"/>
<protein>
    <submittedName>
        <fullName evidence="1">Uncharacterized protein</fullName>
    </submittedName>
</protein>
<dbReference type="PROSITE" id="PS51257">
    <property type="entry name" value="PROKAR_LIPOPROTEIN"/>
    <property type="match status" value="1"/>
</dbReference>
<accession>A0A1H5DB26</accession>
<dbReference type="EMBL" id="FNSC01000001">
    <property type="protein sequence ID" value="SED75988.1"/>
    <property type="molecule type" value="Genomic_DNA"/>
</dbReference>
<gene>
    <name evidence="1" type="ORF">SAMN05421553_3269</name>
</gene>
<proteinExistence type="predicted"/>
<dbReference type="OrthoDB" id="9153376at2"/>
<dbReference type="Proteomes" id="UP000242849">
    <property type="component" value="Unassembled WGS sequence"/>
</dbReference>
<evidence type="ECO:0000313" key="2">
    <source>
        <dbReference type="Proteomes" id="UP000242849"/>
    </source>
</evidence>
<sequence length="232" mass="26059">MVAAVKKGLRKLLELGVEELYHANSVLTSCEFLRQGALLSRGSIEALGMRQTPQYSDALDKRYNIWNDVFVDSVDIHARGSMANRYGPVMFVLDTEKLLNDVSSGQLWLTQCNPTKWAGKSQSARWLADIDDWDDEFDINSFDQMIVFRHMGGHVPLRSALKRIVVDAPEDVEGMGIDLYSYALGSLKHAMHLGPKTCSVVRRECRAGCGCTATYEADLDMAKKMYRPFLSK</sequence>
<name>A0A1H5DB26_PSEAG</name>
<organism evidence="1 2">
    <name type="scientific">Pseudomonas anguilliseptica</name>
    <dbReference type="NCBI Taxonomy" id="53406"/>
    <lineage>
        <taxon>Bacteria</taxon>
        <taxon>Pseudomonadati</taxon>
        <taxon>Pseudomonadota</taxon>
        <taxon>Gammaproteobacteria</taxon>
        <taxon>Pseudomonadales</taxon>
        <taxon>Pseudomonadaceae</taxon>
        <taxon>Pseudomonas</taxon>
    </lineage>
</organism>
<evidence type="ECO:0000313" key="1">
    <source>
        <dbReference type="EMBL" id="SED75988.1"/>
    </source>
</evidence>